<dbReference type="AlphaFoldDB" id="W2C383"/>
<evidence type="ECO:0000313" key="11">
    <source>
        <dbReference type="EMBL" id="ETK00947.1"/>
    </source>
</evidence>
<evidence type="ECO:0000256" key="4">
    <source>
        <dbReference type="ARBA" id="ARBA00022723"/>
    </source>
</evidence>
<evidence type="ECO:0000313" key="12">
    <source>
        <dbReference type="Proteomes" id="UP000018837"/>
    </source>
</evidence>
<dbReference type="CDD" id="cd08662">
    <property type="entry name" value="M13"/>
    <property type="match status" value="1"/>
</dbReference>
<proteinExistence type="inferred from homology"/>
<dbReference type="Gene3D" id="3.40.390.10">
    <property type="entry name" value="Collagenase (Catalytic Domain)"/>
    <property type="match status" value="1"/>
</dbReference>
<dbReference type="PANTHER" id="PTHR11733">
    <property type="entry name" value="ZINC METALLOPROTEASE FAMILY M13 NEPRILYSIN-RELATED"/>
    <property type="match status" value="1"/>
</dbReference>
<dbReference type="GO" id="GO:0046872">
    <property type="term" value="F:metal ion binding"/>
    <property type="evidence" value="ECO:0007669"/>
    <property type="project" value="UniProtKB-KW"/>
</dbReference>
<comment type="similarity">
    <text evidence="2">Belongs to the peptidase M13 family.</text>
</comment>
<dbReference type="Gene3D" id="1.10.1380.10">
    <property type="entry name" value="Neutral endopeptidase , domain2"/>
    <property type="match status" value="1"/>
</dbReference>
<dbReference type="PANTHER" id="PTHR11733:SF167">
    <property type="entry name" value="FI17812P1-RELATED"/>
    <property type="match status" value="1"/>
</dbReference>
<feature type="signal peptide" evidence="8">
    <location>
        <begin position="1"/>
        <end position="22"/>
    </location>
</feature>
<evidence type="ECO:0000256" key="1">
    <source>
        <dbReference type="ARBA" id="ARBA00001947"/>
    </source>
</evidence>
<dbReference type="InterPro" id="IPR000718">
    <property type="entry name" value="Peptidase_M13"/>
</dbReference>
<keyword evidence="8" id="KW-0732">Signal</keyword>
<keyword evidence="5" id="KW-0378">Hydrolase</keyword>
<accession>W2C383</accession>
<dbReference type="InterPro" id="IPR024079">
    <property type="entry name" value="MetalloPept_cat_dom_sf"/>
</dbReference>
<protein>
    <submittedName>
        <fullName evidence="11">Peptidase M13</fullName>
    </submittedName>
</protein>
<evidence type="ECO:0000259" key="9">
    <source>
        <dbReference type="Pfam" id="PF01431"/>
    </source>
</evidence>
<evidence type="ECO:0000256" key="5">
    <source>
        <dbReference type="ARBA" id="ARBA00022801"/>
    </source>
</evidence>
<dbReference type="Pfam" id="PF05649">
    <property type="entry name" value="Peptidase_M13_N"/>
    <property type="match status" value="1"/>
</dbReference>
<dbReference type="Pfam" id="PF01431">
    <property type="entry name" value="Peptidase_M13"/>
    <property type="match status" value="1"/>
</dbReference>
<evidence type="ECO:0000256" key="8">
    <source>
        <dbReference type="SAM" id="SignalP"/>
    </source>
</evidence>
<evidence type="ECO:0000256" key="7">
    <source>
        <dbReference type="ARBA" id="ARBA00023049"/>
    </source>
</evidence>
<feature type="chain" id="PRO_5004812432" evidence="8">
    <location>
        <begin position="23"/>
        <end position="680"/>
    </location>
</feature>
<keyword evidence="7" id="KW-0482">Metalloprotease</keyword>
<evidence type="ECO:0000256" key="3">
    <source>
        <dbReference type="ARBA" id="ARBA00022670"/>
    </source>
</evidence>
<dbReference type="InterPro" id="IPR018497">
    <property type="entry name" value="Peptidase_M13_C"/>
</dbReference>
<feature type="domain" description="Peptidase M13 N-terminal" evidence="10">
    <location>
        <begin position="45"/>
        <end position="423"/>
    </location>
</feature>
<dbReference type="SUPFAM" id="SSF55486">
    <property type="entry name" value="Metalloproteases ('zincins'), catalytic domain"/>
    <property type="match status" value="1"/>
</dbReference>
<evidence type="ECO:0000256" key="6">
    <source>
        <dbReference type="ARBA" id="ARBA00022833"/>
    </source>
</evidence>
<name>W2C383_9BACT</name>
<sequence>MNRKYLQVAAIIPLMMTGNAQAQPAATPAGDAGIRIENLDKTADPAVDFYQYACGGWMKTHPLTGEYSRFGSFDMLAENNREQLKSLIEEIAGRKNEPGSVAQKIGDLYNLAMDSTRRNAEGVAPLKPWLDRVGAIKDKRELSTFLPELMLIGIDPFFSVYVEADVMDSKRNLFGTYQGGLSLGERDYYLENDESTTKVREAFKAHVVKMFEMFGYSKADARKRMEDVMRIETRLARSHFDKVKRRDPYANYHKMPVSGLQKLVPNIDWTKFLATLKVDIKELSVSQEEPMKEVSKVIAAEPLSAIKSYLEWKLIDNAASSLSDEVYALNFDFYGRVLSGKTEMQPRWKRAQGSVSGGLGEAVGELYVAKYFPPEAKERMVNLVHNLQKAYAARIEKLDWMSAETKQRALEKLNAFYVKIGYPDKWKDYSPLEIKPEETYLANMDRVSRFAVREMLDKATKPVDRDKWYMTPQTVNAYYNPTTNEICFPAGILQYPFFDMQADDAFNYGAIGVVIGHEMTHGFDDQGRQFDKDGNLKNWWTEADAKKFNERAKVMSDFYDSIYVAPGVHANGKFTLGETLADFGGLQIAYQAFKEATAGQPQEDKLGFTPDQRFFLAYSFVWAGNIRDEEILRRTKTDPHALGKWRVNGELPQIDAWYKAFGITESSPMFIPKEKRVTIW</sequence>
<evidence type="ECO:0000256" key="2">
    <source>
        <dbReference type="ARBA" id="ARBA00007357"/>
    </source>
</evidence>
<dbReference type="PROSITE" id="PS51885">
    <property type="entry name" value="NEPRILYSIN"/>
    <property type="match status" value="1"/>
</dbReference>
<keyword evidence="6" id="KW-0862">Zinc</keyword>
<dbReference type="PRINTS" id="PR00786">
    <property type="entry name" value="NEPRILYSIN"/>
</dbReference>
<dbReference type="GO" id="GO:0005886">
    <property type="term" value="C:plasma membrane"/>
    <property type="evidence" value="ECO:0007669"/>
    <property type="project" value="TreeGrafter"/>
</dbReference>
<dbReference type="GO" id="GO:0004222">
    <property type="term" value="F:metalloendopeptidase activity"/>
    <property type="evidence" value="ECO:0007669"/>
    <property type="project" value="InterPro"/>
</dbReference>
<dbReference type="PATRIC" id="fig|1411148.3.peg.2065"/>
<comment type="caution">
    <text evidence="11">The sequence shown here is derived from an EMBL/GenBank/DDBJ whole genome shotgun (WGS) entry which is preliminary data.</text>
</comment>
<dbReference type="InterPro" id="IPR042089">
    <property type="entry name" value="Peptidase_M13_dom_2"/>
</dbReference>
<reference evidence="11 12" key="1">
    <citation type="submission" date="2013-11" db="EMBL/GenBank/DDBJ databases">
        <title>Single cell genomics of uncultured Tannerella BU063 (oral taxon 286).</title>
        <authorList>
            <person name="Beall C.J."/>
            <person name="Campbell A.G."/>
            <person name="Griffen A.L."/>
            <person name="Podar M."/>
            <person name="Leys E.J."/>
        </authorList>
    </citation>
    <scope>NUCLEOTIDE SEQUENCE [LARGE SCALE GENOMIC DNA]</scope>
    <source>
        <strain evidence="11">Cell 2</strain>
    </source>
</reference>
<keyword evidence="4" id="KW-0479">Metal-binding</keyword>
<dbReference type="EMBL" id="AYUF01000493">
    <property type="protein sequence ID" value="ETK00947.1"/>
    <property type="molecule type" value="Genomic_DNA"/>
</dbReference>
<organism evidence="11 12">
    <name type="scientific">Tannerella sp. oral taxon BU063 isolate Cell 2</name>
    <dbReference type="NCBI Taxonomy" id="1411148"/>
    <lineage>
        <taxon>Bacteria</taxon>
        <taxon>Pseudomonadati</taxon>
        <taxon>Bacteroidota</taxon>
        <taxon>Bacteroidia</taxon>
        <taxon>Bacteroidales</taxon>
        <taxon>Tannerellaceae</taxon>
        <taxon>Tannerella</taxon>
    </lineage>
</organism>
<dbReference type="GO" id="GO:0016485">
    <property type="term" value="P:protein processing"/>
    <property type="evidence" value="ECO:0007669"/>
    <property type="project" value="TreeGrafter"/>
</dbReference>
<evidence type="ECO:0000259" key="10">
    <source>
        <dbReference type="Pfam" id="PF05649"/>
    </source>
</evidence>
<comment type="cofactor">
    <cofactor evidence="1">
        <name>Zn(2+)</name>
        <dbReference type="ChEBI" id="CHEBI:29105"/>
    </cofactor>
</comment>
<feature type="domain" description="Peptidase M13 C-terminal" evidence="9">
    <location>
        <begin position="476"/>
        <end position="677"/>
    </location>
</feature>
<gene>
    <name evidence="11" type="ORF">N425_12465</name>
</gene>
<keyword evidence="3" id="KW-0645">Protease</keyword>
<dbReference type="Proteomes" id="UP000018837">
    <property type="component" value="Unassembled WGS sequence"/>
</dbReference>
<dbReference type="InterPro" id="IPR008753">
    <property type="entry name" value="Peptidase_M13_N"/>
</dbReference>